<feature type="compositionally biased region" description="Low complexity" evidence="1">
    <location>
        <begin position="583"/>
        <end position="600"/>
    </location>
</feature>
<gene>
    <name evidence="3" type="ORF">J3R30DRAFT_1795172</name>
</gene>
<feature type="domain" description="Arrestin C-terminal-like" evidence="2">
    <location>
        <begin position="201"/>
        <end position="577"/>
    </location>
</feature>
<reference evidence="3" key="1">
    <citation type="submission" date="2022-08" db="EMBL/GenBank/DDBJ databases">
        <title>A Global Phylogenomic Analysis of the Shiitake Genus Lentinula.</title>
        <authorList>
            <consortium name="DOE Joint Genome Institute"/>
            <person name="Sierra-Patev S."/>
            <person name="Min B."/>
            <person name="Naranjo-Ortiz M."/>
            <person name="Looney B."/>
            <person name="Konkel Z."/>
            <person name="Slot J.C."/>
            <person name="Sakamoto Y."/>
            <person name="Steenwyk J.L."/>
            <person name="Rokas A."/>
            <person name="Carro J."/>
            <person name="Camarero S."/>
            <person name="Ferreira P."/>
            <person name="Molpeceres G."/>
            <person name="Ruiz-Duenas F.J."/>
            <person name="Serrano A."/>
            <person name="Henrissat B."/>
            <person name="Drula E."/>
            <person name="Hughes K.W."/>
            <person name="Mata J.L."/>
            <person name="Ishikawa N.K."/>
            <person name="Vargas-Isla R."/>
            <person name="Ushijima S."/>
            <person name="Smith C.A."/>
            <person name="Ahrendt S."/>
            <person name="Andreopoulos W."/>
            <person name="He G."/>
            <person name="Labutti K."/>
            <person name="Lipzen A."/>
            <person name="Ng V."/>
            <person name="Riley R."/>
            <person name="Sandor L."/>
            <person name="Barry K."/>
            <person name="Martinez A.T."/>
            <person name="Xiao Y."/>
            <person name="Gibbons J.G."/>
            <person name="Terashima K."/>
            <person name="Grigoriev I.V."/>
            <person name="Hibbett D.S."/>
        </authorList>
    </citation>
    <scope>NUCLEOTIDE SEQUENCE</scope>
    <source>
        <strain evidence="3">JLM2183</strain>
    </source>
</reference>
<dbReference type="Pfam" id="PF02752">
    <property type="entry name" value="Arrestin_C"/>
    <property type="match status" value="1"/>
</dbReference>
<feature type="compositionally biased region" description="Basic residues" evidence="1">
    <location>
        <begin position="392"/>
        <end position="411"/>
    </location>
</feature>
<feature type="region of interest" description="Disordered" evidence="1">
    <location>
        <begin position="618"/>
        <end position="646"/>
    </location>
</feature>
<feature type="compositionally biased region" description="Pro residues" evidence="1">
    <location>
        <begin position="109"/>
        <end position="125"/>
    </location>
</feature>
<dbReference type="AlphaFoldDB" id="A0A9W9AIJ4"/>
<feature type="region of interest" description="Disordered" evidence="1">
    <location>
        <begin position="336"/>
        <end position="432"/>
    </location>
</feature>
<sequence>MQVTHEIIVISGPSEDDGTAGGSGGDDGTNAPGGGGGGENVVVERIWDGGVAAVGGAGPTSNRGPGVAPPLNPVPQLPLMPPLPTPPLTNQNSSNNLNSARVTGRAIRPLPPPPPTASPIPPPPTSFSFLNLDSSISTPTVPSPPHISGVSFIPSSTTLTHALPSMFPSIPHPTSPSLFALNPPLAPHPLSSSSLSEHAGGSGSLHYLITISGRSFPIGGTIPIEITLMPLEKVRVHRVSVVIEQKIEYYTQFKRVERTDPILTVPLLSVKHDSPSASSKDKDKELKHILPLESDDPEALKNSPLYGVMRKTLMRNMRRGESDFEDFEDFEDIAEFEPSESEETTSSGVESEADSDSESSSESGSDMDDDLNDLATSESSESNGFNDCSPRTRPRRSRQHYSKHSYKRNKPKPAALSSLASSLMGPGPWSISLALPLPLAHASNLTPKQVKEYEEKMEEYQQQHGQAQHGFGGFGGAGGYSKRDSIGKSDSSGARRVEKEWEKKQDNKNNKKEKKPELVDVGRGLLPSNKNKRSNVTISHLLKCVIRVERGELEEDADEEKQEESVFGEELRLRSPPSQIQPSRFGTASGAGSASGSALADADRSGWDDEWEYVQSNKEIRQDRESRERKVRVQEPPKPFRQKPKKKRKLFDIVVQTPIQIHSVSVSGTFSTNLCFMFYFYNLYPFSVDATQNSLLFQDIPLHPDILILRILLISIRLRLYLLLHPLLPASTFHLCLQRQAQDLQL</sequence>
<protein>
    <recommendedName>
        <fullName evidence="2">Arrestin C-terminal-like domain-containing protein</fullName>
    </recommendedName>
</protein>
<feature type="compositionally biased region" description="Basic and acidic residues" evidence="1">
    <location>
        <begin position="450"/>
        <end position="461"/>
    </location>
</feature>
<feature type="compositionally biased region" description="Acidic residues" evidence="1">
    <location>
        <begin position="351"/>
        <end position="372"/>
    </location>
</feature>
<feature type="compositionally biased region" description="Basic and acidic residues" evidence="1">
    <location>
        <begin position="481"/>
        <end position="520"/>
    </location>
</feature>
<evidence type="ECO:0000313" key="4">
    <source>
        <dbReference type="Proteomes" id="UP001150266"/>
    </source>
</evidence>
<dbReference type="EMBL" id="JAOTPV010000004">
    <property type="protein sequence ID" value="KAJ4483523.1"/>
    <property type="molecule type" value="Genomic_DNA"/>
</dbReference>
<feature type="compositionally biased region" description="Low complexity" evidence="1">
    <location>
        <begin position="88"/>
        <end position="99"/>
    </location>
</feature>
<feature type="compositionally biased region" description="Basic and acidic residues" evidence="1">
    <location>
        <begin position="618"/>
        <end position="635"/>
    </location>
</feature>
<keyword evidence="4" id="KW-1185">Reference proteome</keyword>
<feature type="region of interest" description="Disordered" evidence="1">
    <location>
        <begin position="553"/>
        <end position="602"/>
    </location>
</feature>
<organism evidence="3 4">
    <name type="scientific">Lentinula aciculospora</name>
    <dbReference type="NCBI Taxonomy" id="153920"/>
    <lineage>
        <taxon>Eukaryota</taxon>
        <taxon>Fungi</taxon>
        <taxon>Dikarya</taxon>
        <taxon>Basidiomycota</taxon>
        <taxon>Agaricomycotina</taxon>
        <taxon>Agaricomycetes</taxon>
        <taxon>Agaricomycetidae</taxon>
        <taxon>Agaricales</taxon>
        <taxon>Marasmiineae</taxon>
        <taxon>Omphalotaceae</taxon>
        <taxon>Lentinula</taxon>
    </lineage>
</organism>
<evidence type="ECO:0000313" key="3">
    <source>
        <dbReference type="EMBL" id="KAJ4483523.1"/>
    </source>
</evidence>
<feature type="region of interest" description="Disordered" evidence="1">
    <location>
        <begin position="450"/>
        <end position="533"/>
    </location>
</feature>
<evidence type="ECO:0000256" key="1">
    <source>
        <dbReference type="SAM" id="MobiDB-lite"/>
    </source>
</evidence>
<dbReference type="Proteomes" id="UP001150266">
    <property type="component" value="Unassembled WGS sequence"/>
</dbReference>
<name>A0A9W9AIJ4_9AGAR</name>
<proteinExistence type="predicted"/>
<feature type="compositionally biased region" description="Low complexity" evidence="1">
    <location>
        <begin position="414"/>
        <end position="432"/>
    </location>
</feature>
<dbReference type="InterPro" id="IPR011022">
    <property type="entry name" value="Arrestin_C-like"/>
</dbReference>
<feature type="compositionally biased region" description="Polar residues" evidence="1">
    <location>
        <begin position="374"/>
        <end position="386"/>
    </location>
</feature>
<dbReference type="OrthoDB" id="2238745at2759"/>
<evidence type="ECO:0000259" key="2">
    <source>
        <dbReference type="SMART" id="SM01017"/>
    </source>
</evidence>
<feature type="region of interest" description="Disordered" evidence="1">
    <location>
        <begin position="1"/>
        <end position="126"/>
    </location>
</feature>
<feature type="compositionally biased region" description="Gly residues" evidence="1">
    <location>
        <begin position="19"/>
        <end position="39"/>
    </location>
</feature>
<feature type="compositionally biased region" description="Gly residues" evidence="1">
    <location>
        <begin position="470"/>
        <end position="479"/>
    </location>
</feature>
<feature type="compositionally biased region" description="Acidic residues" evidence="1">
    <location>
        <begin position="553"/>
        <end position="562"/>
    </location>
</feature>
<dbReference type="SMART" id="SM01017">
    <property type="entry name" value="Arrestin_C"/>
    <property type="match status" value="1"/>
</dbReference>
<accession>A0A9W9AIJ4</accession>
<comment type="caution">
    <text evidence="3">The sequence shown here is derived from an EMBL/GenBank/DDBJ whole genome shotgun (WGS) entry which is preliminary data.</text>
</comment>
<feature type="compositionally biased region" description="Pro residues" evidence="1">
    <location>
        <begin position="67"/>
        <end position="87"/>
    </location>
</feature>